<evidence type="ECO:0000313" key="3">
    <source>
        <dbReference type="Proteomes" id="UP000650477"/>
    </source>
</evidence>
<gene>
    <name evidence="2" type="ORF">CYG68_16940</name>
</gene>
<dbReference type="GeneID" id="93359733"/>
<name>A0A2C5T3C9_MORMO</name>
<sequence>MQKSLFIGTLLSAFFFSGLHPALALTSQQAAEKLSLTELAETYSPAQISALTQQPEANRFDALMITIGALTADDLKNPAAESDKLQAFVDAQQQEHTRYLGNVSDKNIVPRLHTAWKTAVFPNDTKTLKTLNNFIDKGYTSGYNLVDTREESGFDKTRMIRYGHNDIDHAAQLVYLLRREGFDPKVQLTPKSSAFLYLDEWGEADYPVTTLKSGKKVAIASEYNLDLEFPSAEERNRFQSLIDQYAKKNTADQKGLIRAAWWQPFYRSYVPVDGYDVVAETRVTSGHYQADLMALPENAEKQAENIRKAKSGMQVTSEKVWVNPSFYRYLQGDYK</sequence>
<evidence type="ECO:0000313" key="2">
    <source>
        <dbReference type="EMBL" id="MBE8614066.1"/>
    </source>
</evidence>
<feature type="signal peptide" evidence="1">
    <location>
        <begin position="1"/>
        <end position="24"/>
    </location>
</feature>
<accession>A0A2C5T3C9</accession>
<dbReference type="Proteomes" id="UP000650477">
    <property type="component" value="Unassembled WGS sequence"/>
</dbReference>
<feature type="chain" id="PRO_5041060817" evidence="1">
    <location>
        <begin position="25"/>
        <end position="335"/>
    </location>
</feature>
<comment type="caution">
    <text evidence="2">The sequence shown here is derived from an EMBL/GenBank/DDBJ whole genome shotgun (WGS) entry which is preliminary data.</text>
</comment>
<reference evidence="2" key="1">
    <citation type="submission" date="2017-12" db="EMBL/GenBank/DDBJ databases">
        <title>Genome sequencing and analysis.</title>
        <authorList>
            <person name="Huang Y.-T."/>
        </authorList>
    </citation>
    <scope>NUCLEOTIDE SEQUENCE</scope>
    <source>
        <strain evidence="2">VGH116</strain>
    </source>
</reference>
<evidence type="ECO:0000256" key="1">
    <source>
        <dbReference type="SAM" id="SignalP"/>
    </source>
</evidence>
<keyword evidence="1" id="KW-0732">Signal</keyword>
<dbReference type="EMBL" id="PKLF01000017">
    <property type="protein sequence ID" value="MBE8614066.1"/>
    <property type="molecule type" value="Genomic_DNA"/>
</dbReference>
<organism evidence="2 3">
    <name type="scientific">Morganella morganii</name>
    <name type="common">Proteus morganii</name>
    <dbReference type="NCBI Taxonomy" id="582"/>
    <lineage>
        <taxon>Bacteria</taxon>
        <taxon>Pseudomonadati</taxon>
        <taxon>Pseudomonadota</taxon>
        <taxon>Gammaproteobacteria</taxon>
        <taxon>Enterobacterales</taxon>
        <taxon>Morganellaceae</taxon>
        <taxon>Morganella</taxon>
    </lineage>
</organism>
<dbReference type="AlphaFoldDB" id="A0A2C5T3C9"/>
<protein>
    <submittedName>
        <fullName evidence="2">Uncharacterized protein</fullName>
    </submittedName>
</protein>
<dbReference type="RefSeq" id="WP_004904333.1">
    <property type="nucleotide sequence ID" value="NZ_ABGYJJ040000001.1"/>
</dbReference>
<proteinExistence type="predicted"/>